<dbReference type="EMBL" id="CP107567">
    <property type="protein sequence ID" value="UYQ60654.1"/>
    <property type="molecule type" value="Genomic_DNA"/>
</dbReference>
<protein>
    <recommendedName>
        <fullName evidence="3">Transposase</fullName>
    </recommendedName>
</protein>
<keyword evidence="2" id="KW-1185">Reference proteome</keyword>
<organism evidence="1 2">
    <name type="scientific">Streptomyces peucetius</name>
    <dbReference type="NCBI Taxonomy" id="1950"/>
    <lineage>
        <taxon>Bacteria</taxon>
        <taxon>Bacillati</taxon>
        <taxon>Actinomycetota</taxon>
        <taxon>Actinomycetes</taxon>
        <taxon>Kitasatosporales</taxon>
        <taxon>Streptomycetaceae</taxon>
        <taxon>Streptomyces</taxon>
    </lineage>
</organism>
<evidence type="ECO:0008006" key="3">
    <source>
        <dbReference type="Google" id="ProtNLM"/>
    </source>
</evidence>
<dbReference type="RefSeq" id="WP_264241860.1">
    <property type="nucleotide sequence ID" value="NZ_CP107567.1"/>
</dbReference>
<sequence length="96" mass="10154">MDALTGIGRCQQQLATACGRAQTRTAANALEAARQAHLDRSRRKQNAKAKLRRACTAARTANRELAALYAPHAGGRAVKSPGLAGDDAQAFRVLQA</sequence>
<gene>
    <name evidence="1" type="ORF">OGH68_03675</name>
</gene>
<reference evidence="1" key="1">
    <citation type="submission" date="2022-10" db="EMBL/GenBank/DDBJ databases">
        <title>Cytochrome P450 Catalyzes Benzene Ring Formation in the Biosynthesis of Trialkyl-Substituted Aromatic Polyketides.</title>
        <authorList>
            <person name="Zhao E."/>
            <person name="Ge H."/>
        </authorList>
    </citation>
    <scope>NUCLEOTIDE SEQUENCE</scope>
    <source>
        <strain evidence="1">NA0869</strain>
    </source>
</reference>
<evidence type="ECO:0000313" key="2">
    <source>
        <dbReference type="Proteomes" id="UP001163878"/>
    </source>
</evidence>
<evidence type="ECO:0000313" key="1">
    <source>
        <dbReference type="EMBL" id="UYQ60654.1"/>
    </source>
</evidence>
<proteinExistence type="predicted"/>
<name>A0ABY6I1K5_STRPE</name>
<dbReference type="Proteomes" id="UP001163878">
    <property type="component" value="Chromosome"/>
</dbReference>
<accession>A0ABY6I1K5</accession>